<comment type="caution">
    <text evidence="3">The sequence shown here is derived from an EMBL/GenBank/DDBJ whole genome shotgun (WGS) entry which is preliminary data.</text>
</comment>
<evidence type="ECO:0000256" key="1">
    <source>
        <dbReference type="SAM" id="SignalP"/>
    </source>
</evidence>
<name>A0A8S3ZIX8_9EUPU</name>
<dbReference type="Pfam" id="PF07699">
    <property type="entry name" value="Ephrin_rec_like"/>
    <property type="match status" value="1"/>
</dbReference>
<dbReference type="SMART" id="SM01411">
    <property type="entry name" value="Ephrin_rec_like"/>
    <property type="match status" value="1"/>
</dbReference>
<dbReference type="AlphaFoldDB" id="A0A8S3ZIX8"/>
<feature type="signal peptide" evidence="1">
    <location>
        <begin position="1"/>
        <end position="16"/>
    </location>
</feature>
<reference evidence="3" key="1">
    <citation type="submission" date="2021-04" db="EMBL/GenBank/DDBJ databases">
        <authorList>
            <consortium name="Molecular Ecology Group"/>
        </authorList>
    </citation>
    <scope>NUCLEOTIDE SEQUENCE</scope>
</reference>
<feature type="domain" description="Tyrosine-protein kinase ephrin type A/B receptor-like" evidence="2">
    <location>
        <begin position="245"/>
        <end position="292"/>
    </location>
</feature>
<keyword evidence="4" id="KW-1185">Reference proteome</keyword>
<dbReference type="InterPro" id="IPR011641">
    <property type="entry name" value="Tyr-kin_ephrin_A/B_rcpt-like"/>
</dbReference>
<organism evidence="3 4">
    <name type="scientific">Candidula unifasciata</name>
    <dbReference type="NCBI Taxonomy" id="100452"/>
    <lineage>
        <taxon>Eukaryota</taxon>
        <taxon>Metazoa</taxon>
        <taxon>Spiralia</taxon>
        <taxon>Lophotrochozoa</taxon>
        <taxon>Mollusca</taxon>
        <taxon>Gastropoda</taxon>
        <taxon>Heterobranchia</taxon>
        <taxon>Euthyneura</taxon>
        <taxon>Panpulmonata</taxon>
        <taxon>Eupulmonata</taxon>
        <taxon>Stylommatophora</taxon>
        <taxon>Helicina</taxon>
        <taxon>Helicoidea</taxon>
        <taxon>Geomitridae</taxon>
        <taxon>Candidula</taxon>
    </lineage>
</organism>
<evidence type="ECO:0000313" key="3">
    <source>
        <dbReference type="EMBL" id="CAG5127082.1"/>
    </source>
</evidence>
<gene>
    <name evidence="3" type="ORF">CUNI_LOCUS12640</name>
</gene>
<proteinExistence type="predicted"/>
<dbReference type="Gene3D" id="2.10.50.10">
    <property type="entry name" value="Tumor Necrosis Factor Receptor, subunit A, domain 2"/>
    <property type="match status" value="1"/>
</dbReference>
<dbReference type="OrthoDB" id="6162024at2759"/>
<feature type="chain" id="PRO_5035863450" description="Tyrosine-protein kinase ephrin type A/B receptor-like domain-containing protein" evidence="1">
    <location>
        <begin position="17"/>
        <end position="420"/>
    </location>
</feature>
<dbReference type="Gene3D" id="2.10.70.10">
    <property type="entry name" value="Complement Module, domain 1"/>
    <property type="match status" value="1"/>
</dbReference>
<accession>A0A8S3ZIX8</accession>
<dbReference type="EMBL" id="CAJHNH020002558">
    <property type="protein sequence ID" value="CAG5127082.1"/>
    <property type="molecule type" value="Genomic_DNA"/>
</dbReference>
<evidence type="ECO:0000313" key="4">
    <source>
        <dbReference type="Proteomes" id="UP000678393"/>
    </source>
</evidence>
<protein>
    <recommendedName>
        <fullName evidence="2">Tyrosine-protein kinase ephrin type A/B receptor-like domain-containing protein</fullName>
    </recommendedName>
</protein>
<dbReference type="Proteomes" id="UP000678393">
    <property type="component" value="Unassembled WGS sequence"/>
</dbReference>
<evidence type="ECO:0000259" key="2">
    <source>
        <dbReference type="Pfam" id="PF07699"/>
    </source>
</evidence>
<keyword evidence="1" id="KW-0732">Signal</keyword>
<sequence>MTFIVLLSLAFTLVFSQLNDKLPEIDTGSTCKELEKPEHGMYQCRTTEEGVQCKLTCDEGYTLPINEYNNDGQHIPLQERGFYLCTDTPGGWMWRPIQFYDCVPKVDPAYFVYYYSLTMPHPCSNDNRREEYLDSFNVNNDMGITKRACMRELTLNCFWTYDIRCLNGAWQVDAWLRMPFSPDMLDTFDVWFSTFEGYSQNESSRSFIVEGQQGNSWINRKGFYIECPMATRIENDYTCRGCSKGYYMSQSLLECLPCPPQRYQDHDYSHTCKPCPSGGNKETTGLTKLIDCFHFSRWEEGTSLERIFAGLGCVVIFSSLLLYYRSQIRNEPDGRHREVYVEHPVQAIGGGPLQRMMRELHSMDFYPSQFDNMSVSAQLASETTRLVTQSGKSKFVSLVKKRATSLSSSGSSGSSDSSSD</sequence>